<dbReference type="InterPro" id="IPR018076">
    <property type="entry name" value="T2SS_GspF_dom"/>
</dbReference>
<keyword evidence="5 6" id="KW-0472">Membrane</keyword>
<evidence type="ECO:0000256" key="3">
    <source>
        <dbReference type="ARBA" id="ARBA00022692"/>
    </source>
</evidence>
<evidence type="ECO:0000256" key="2">
    <source>
        <dbReference type="ARBA" id="ARBA00022475"/>
    </source>
</evidence>
<evidence type="ECO:0000313" key="8">
    <source>
        <dbReference type="EMBL" id="APZ95400.1"/>
    </source>
</evidence>
<evidence type="ECO:0000256" key="1">
    <source>
        <dbReference type="ARBA" id="ARBA00004651"/>
    </source>
</evidence>
<dbReference type="GO" id="GO:0005886">
    <property type="term" value="C:plasma membrane"/>
    <property type="evidence" value="ECO:0007669"/>
    <property type="project" value="UniProtKB-SubCell"/>
</dbReference>
<dbReference type="KEGG" id="fmr:Fuma_05058"/>
<feature type="transmembrane region" description="Helical" evidence="6">
    <location>
        <begin position="274"/>
        <end position="296"/>
    </location>
</feature>
<dbReference type="EMBL" id="CP017641">
    <property type="protein sequence ID" value="APZ95400.1"/>
    <property type="molecule type" value="Genomic_DNA"/>
</dbReference>
<organism evidence="8 9">
    <name type="scientific">Fuerstiella marisgermanici</name>
    <dbReference type="NCBI Taxonomy" id="1891926"/>
    <lineage>
        <taxon>Bacteria</taxon>
        <taxon>Pseudomonadati</taxon>
        <taxon>Planctomycetota</taxon>
        <taxon>Planctomycetia</taxon>
        <taxon>Planctomycetales</taxon>
        <taxon>Planctomycetaceae</taxon>
        <taxon>Fuerstiella</taxon>
    </lineage>
</organism>
<dbReference type="RefSeq" id="WP_077026566.1">
    <property type="nucleotide sequence ID" value="NZ_CP017641.1"/>
</dbReference>
<dbReference type="Proteomes" id="UP000187735">
    <property type="component" value="Chromosome"/>
</dbReference>
<feature type="transmembrane region" description="Helical" evidence="6">
    <location>
        <begin position="87"/>
        <end position="114"/>
    </location>
</feature>
<comment type="subcellular location">
    <subcellularLocation>
        <location evidence="1">Cell membrane</location>
        <topology evidence="1">Multi-pass membrane protein</topology>
    </subcellularLocation>
</comment>
<evidence type="ECO:0000313" key="9">
    <source>
        <dbReference type="Proteomes" id="UP000187735"/>
    </source>
</evidence>
<feature type="domain" description="Type II secretion system protein GspF" evidence="7">
    <location>
        <begin position="163"/>
        <end position="290"/>
    </location>
</feature>
<keyword evidence="9" id="KW-1185">Reference proteome</keyword>
<reference evidence="8 9" key="1">
    <citation type="journal article" date="2016" name="Front. Microbiol.">
        <title>Fuerstia marisgermanicae gen. nov., sp. nov., an Unusual Member of the Phylum Planctomycetes from the German Wadden Sea.</title>
        <authorList>
            <person name="Kohn T."/>
            <person name="Heuer A."/>
            <person name="Jogler M."/>
            <person name="Vollmers J."/>
            <person name="Boedeker C."/>
            <person name="Bunk B."/>
            <person name="Rast P."/>
            <person name="Borchert D."/>
            <person name="Glockner I."/>
            <person name="Freese H.M."/>
            <person name="Klenk H.P."/>
            <person name="Overmann J."/>
            <person name="Kaster A.K."/>
            <person name="Rohde M."/>
            <person name="Wiegand S."/>
            <person name="Jogler C."/>
        </authorList>
    </citation>
    <scope>NUCLEOTIDE SEQUENCE [LARGE SCALE GENOMIC DNA]</scope>
    <source>
        <strain evidence="8 9">NH11</strain>
    </source>
</reference>
<proteinExistence type="predicted"/>
<dbReference type="OrthoDB" id="9810662at2"/>
<feature type="transmembrane region" description="Helical" evidence="6">
    <location>
        <begin position="6"/>
        <end position="27"/>
    </location>
</feature>
<dbReference type="STRING" id="1891926.Fuma_05058"/>
<protein>
    <submittedName>
        <fullName evidence="8">Flp pilus assembly protein</fullName>
    </submittedName>
</protein>
<evidence type="ECO:0000256" key="6">
    <source>
        <dbReference type="SAM" id="Phobius"/>
    </source>
</evidence>
<dbReference type="PANTHER" id="PTHR35007:SF2">
    <property type="entry name" value="PILUS ASSEMBLE PROTEIN"/>
    <property type="match status" value="1"/>
</dbReference>
<dbReference type="PANTHER" id="PTHR35007">
    <property type="entry name" value="INTEGRAL MEMBRANE PROTEIN-RELATED"/>
    <property type="match status" value="1"/>
</dbReference>
<feature type="transmembrane region" description="Helical" evidence="6">
    <location>
        <begin position="126"/>
        <end position="144"/>
    </location>
</feature>
<evidence type="ECO:0000256" key="4">
    <source>
        <dbReference type="ARBA" id="ARBA00022989"/>
    </source>
</evidence>
<dbReference type="Pfam" id="PF00482">
    <property type="entry name" value="T2SSF"/>
    <property type="match status" value="1"/>
</dbReference>
<keyword evidence="2" id="KW-1003">Cell membrane</keyword>
<keyword evidence="4 6" id="KW-1133">Transmembrane helix</keyword>
<accession>A0A1P8WMX3</accession>
<sequence length="310" mass="33805">MDIWTLTTLLAIAIGTAGLIVSVSYLLQTNPRIAERIQHFAIENTGAGQVENFTGPGDEFDKPDAYIFKPFQRQSEKLKKRLAAGGFYAANADVTFCLGQAIAAGTLMVIFGAVASFLPVTVTVKSLAALSGGLLGILIPVFWLNNRTRSRRNDLARELPDMLDLIVSCLDAGVTLEAIVLRISKDELFERGALAEEIRRIQGDVDLGFTIDQAFEAMAERCDSDEMRSISTVCLQSRKYGARIGETLRSQADTMRYAREQAAEEAAMKASVRILAPTLLFLFPVIFVVLAGPASIQVYEKLADTESASE</sequence>
<dbReference type="AlphaFoldDB" id="A0A1P8WMX3"/>
<gene>
    <name evidence="8" type="ORF">Fuma_05058</name>
</gene>
<evidence type="ECO:0000259" key="7">
    <source>
        <dbReference type="Pfam" id="PF00482"/>
    </source>
</evidence>
<keyword evidence="3 6" id="KW-0812">Transmembrane</keyword>
<name>A0A1P8WMX3_9PLAN</name>
<evidence type="ECO:0000256" key="5">
    <source>
        <dbReference type="ARBA" id="ARBA00023136"/>
    </source>
</evidence>